<dbReference type="AlphaFoldDB" id="A0A0W0YMC3"/>
<keyword evidence="1" id="KW-0732">Signal</keyword>
<evidence type="ECO:0000313" key="2">
    <source>
        <dbReference type="EMBL" id="KTD58057.1"/>
    </source>
</evidence>
<comment type="caution">
    <text evidence="2">The sequence shown here is derived from an EMBL/GenBank/DDBJ whole genome shotgun (WGS) entry which is preliminary data.</text>
</comment>
<dbReference type="Proteomes" id="UP000054621">
    <property type="component" value="Unassembled WGS sequence"/>
</dbReference>
<reference evidence="2 3" key="1">
    <citation type="submission" date="2015-11" db="EMBL/GenBank/DDBJ databases">
        <title>Genomic analysis of 38 Legionella species identifies large and diverse effector repertoires.</title>
        <authorList>
            <person name="Burstein D."/>
            <person name="Amaro F."/>
            <person name="Zusman T."/>
            <person name="Lifshitz Z."/>
            <person name="Cohen O."/>
            <person name="Gilbert J.A."/>
            <person name="Pupko T."/>
            <person name="Shuman H.A."/>
            <person name="Segal G."/>
        </authorList>
    </citation>
    <scope>NUCLEOTIDE SEQUENCE [LARGE SCALE GENOMIC DNA]</scope>
    <source>
        <strain evidence="2 3">Mt.St.Helens-4</strain>
    </source>
</reference>
<feature type="signal peptide" evidence="1">
    <location>
        <begin position="1"/>
        <end position="23"/>
    </location>
</feature>
<dbReference type="PATRIC" id="fig|28087.4.peg.1691"/>
<proteinExistence type="predicted"/>
<protein>
    <submittedName>
        <fullName evidence="2">Macrophage killing protein with similarity to conjugation protein</fullName>
    </submittedName>
</protein>
<dbReference type="eggNOG" id="ENOG5032G0E">
    <property type="taxonomic scope" value="Bacteria"/>
</dbReference>
<feature type="chain" id="PRO_5006917777" evidence="1">
    <location>
        <begin position="24"/>
        <end position="148"/>
    </location>
</feature>
<dbReference type="STRING" id="28087.Lsai_1579"/>
<name>A0A0W0YMC3_9GAMM</name>
<gene>
    <name evidence="2" type="ORF">Lsai_1579</name>
</gene>
<accession>A0A0W0YMC3</accession>
<dbReference type="OrthoDB" id="5638127at2"/>
<organism evidence="2 3">
    <name type="scientific">Legionella sainthelensi</name>
    <dbReference type="NCBI Taxonomy" id="28087"/>
    <lineage>
        <taxon>Bacteria</taxon>
        <taxon>Pseudomonadati</taxon>
        <taxon>Pseudomonadota</taxon>
        <taxon>Gammaproteobacteria</taxon>
        <taxon>Legionellales</taxon>
        <taxon>Legionellaceae</taxon>
        <taxon>Legionella</taxon>
    </lineage>
</organism>
<evidence type="ECO:0000313" key="3">
    <source>
        <dbReference type="Proteomes" id="UP000054621"/>
    </source>
</evidence>
<dbReference type="EMBL" id="LNYV01000015">
    <property type="protein sequence ID" value="KTD58057.1"/>
    <property type="molecule type" value="Genomic_DNA"/>
</dbReference>
<sequence>MKSLLQRTLLYLVLVTSSFNLYAQTDAEVCQWVKQIILNTLSIDYNFRFKDHVEFRKNYSDNAWNAVFVFLGGYVKIVREQHLTLHPKFAKEPFVESEGVSNGVRYWRVDSVVLVSELNEMVAFSMIVTKPFDRFIIQSVDMVKKDNP</sequence>
<evidence type="ECO:0000256" key="1">
    <source>
        <dbReference type="SAM" id="SignalP"/>
    </source>
</evidence>
<dbReference type="RefSeq" id="WP_027270742.1">
    <property type="nucleotide sequence ID" value="NZ_CAAAJE010000010.1"/>
</dbReference>